<sequence length="77" mass="8699">MASGRQCLQKMADECLENRPIDLNLIVDGLIDSTGDSQHFFYRSELGLEQLRHPQRRIPDHSPVNADVLTHINSTSP</sequence>
<evidence type="ECO:0000313" key="2">
    <source>
        <dbReference type="Proteomes" id="UP000054537"/>
    </source>
</evidence>
<name>A0A0A6XEH0_ACTUT</name>
<comment type="caution">
    <text evidence="1">The sequence shown here is derived from an EMBL/GenBank/DDBJ whole genome shotgun (WGS) entry which is preliminary data.</text>
</comment>
<accession>A0A0A6XEH0</accession>
<protein>
    <submittedName>
        <fullName evidence="1">Uncharacterized protein</fullName>
    </submittedName>
</protein>
<reference evidence="1 2" key="1">
    <citation type="submission" date="2014-10" db="EMBL/GenBank/DDBJ databases">
        <title>Draft genome sequence of Actinoplanes utahensis NRRL 12052.</title>
        <authorList>
            <person name="Velasco-Bucheli B."/>
            <person name="del Cerro C."/>
            <person name="Hormigo D."/>
            <person name="Garcia J.L."/>
            <person name="Acebal C."/>
            <person name="Arroyo M."/>
            <person name="de la Mata I."/>
        </authorList>
    </citation>
    <scope>NUCLEOTIDE SEQUENCE [LARGE SCALE GENOMIC DNA]</scope>
    <source>
        <strain evidence="1 2">NRRL 12052</strain>
    </source>
</reference>
<evidence type="ECO:0000313" key="1">
    <source>
        <dbReference type="EMBL" id="KHD78502.1"/>
    </source>
</evidence>
<dbReference type="AlphaFoldDB" id="A0A0A6XEH0"/>
<gene>
    <name evidence="1" type="ORF">MB27_04635</name>
</gene>
<dbReference type="Proteomes" id="UP000054537">
    <property type="component" value="Unassembled WGS sequence"/>
</dbReference>
<dbReference type="EMBL" id="JRTT01000004">
    <property type="protein sequence ID" value="KHD78502.1"/>
    <property type="molecule type" value="Genomic_DNA"/>
</dbReference>
<organism evidence="1 2">
    <name type="scientific">Actinoplanes utahensis</name>
    <dbReference type="NCBI Taxonomy" id="1869"/>
    <lineage>
        <taxon>Bacteria</taxon>
        <taxon>Bacillati</taxon>
        <taxon>Actinomycetota</taxon>
        <taxon>Actinomycetes</taxon>
        <taxon>Micromonosporales</taxon>
        <taxon>Micromonosporaceae</taxon>
        <taxon>Actinoplanes</taxon>
    </lineage>
</organism>
<proteinExistence type="predicted"/>
<keyword evidence="2" id="KW-1185">Reference proteome</keyword>